<protein>
    <recommendedName>
        <fullName evidence="6">EGF-like domain-containing protein</fullName>
    </recommendedName>
</protein>
<keyword evidence="2" id="KW-0732">Signal</keyword>
<evidence type="ECO:0000256" key="3">
    <source>
        <dbReference type="ARBA" id="ARBA00022737"/>
    </source>
</evidence>
<name>A0AAN8JZ48_PATCE</name>
<comment type="caution">
    <text evidence="7">The sequence shown here is derived from an EMBL/GenBank/DDBJ whole genome shotgun (WGS) entry which is preliminary data.</text>
</comment>
<dbReference type="PANTHER" id="PTHR46534">
    <property type="entry name" value="IGGFC_BINDING DOMAIN-CONTAINING PROTEIN"/>
    <property type="match status" value="1"/>
</dbReference>
<dbReference type="PROSITE" id="PS00022">
    <property type="entry name" value="EGF_1"/>
    <property type="match status" value="1"/>
</dbReference>
<comment type="caution">
    <text evidence="5">Lacks conserved residue(s) required for the propagation of feature annotation.</text>
</comment>
<sequence>MSFLVNFESDQALKVAIITTREATDVRVSVHGYTKTFSLPANHSHREEIDKDTTAYPYGVVLRKRAILIESSAEISVYGMNINQYTTEGFLTLPVPSLGTQYIVVNYENKRGNDFEGGQIGIISIEDETLVTLEISKTACYTEYNDTNLEHTFLMDTYDVVNFYCKDSTTGALVTSNKPVALLSGNKCSFIQSSSCDHIVEMLPPTSEFGKHHVLALPSGYRFPSELKVLALEGFTDVTVNGSVVFTLNIREYKTLDWITAEDEMCIDSNKPVLAVLFISSGKAQFHGDPLMMLIPPVNKYTNDYVLDADVSSFYTEIVLIMSPATKDSLLSHVQSFKNTCNNQFVYATGVLNETTKFSSAESFLVIVFGSKIFEGFGYPGGMQLTDYSGNYECAAKPCQNYGWCLEVGMSYRCRCLPEYFGVNCEIDINLTTPGAPATTTNDLKETSSLNQTVINTQIVTTKQMFSANTDVTDLISTQTILNHTEKSTVALTTNIPPTFNPLGYRKPMYNRLCHCPCSVRIKTFSDLIEHTANQQNEDKLETRRLSQTVRSKQSAENLQSSEIHLGYSSSLLLLTAVLCVILFDISRVIQWCLKTYKGYRYSVYPCQQELLKTRI</sequence>
<dbReference type="Gene3D" id="2.10.25.10">
    <property type="entry name" value="Laminin"/>
    <property type="match status" value="1"/>
</dbReference>
<dbReference type="Proteomes" id="UP001347796">
    <property type="component" value="Unassembled WGS sequence"/>
</dbReference>
<dbReference type="EMBL" id="JAZGQO010000006">
    <property type="protein sequence ID" value="KAK6185875.1"/>
    <property type="molecule type" value="Genomic_DNA"/>
</dbReference>
<dbReference type="SMART" id="SM00181">
    <property type="entry name" value="EGF"/>
    <property type="match status" value="1"/>
</dbReference>
<evidence type="ECO:0000256" key="4">
    <source>
        <dbReference type="ARBA" id="ARBA00023157"/>
    </source>
</evidence>
<feature type="domain" description="EGF-like" evidence="6">
    <location>
        <begin position="390"/>
        <end position="426"/>
    </location>
</feature>
<gene>
    <name evidence="7" type="ORF">SNE40_008016</name>
</gene>
<evidence type="ECO:0000256" key="5">
    <source>
        <dbReference type="PROSITE-ProRule" id="PRU00076"/>
    </source>
</evidence>
<dbReference type="AlphaFoldDB" id="A0AAN8JZ48"/>
<dbReference type="SUPFAM" id="SSF57196">
    <property type="entry name" value="EGF/Laminin"/>
    <property type="match status" value="1"/>
</dbReference>
<proteinExistence type="predicted"/>
<keyword evidence="1 5" id="KW-0245">EGF-like domain</keyword>
<reference evidence="7 8" key="1">
    <citation type="submission" date="2024-01" db="EMBL/GenBank/DDBJ databases">
        <title>The genome of the rayed Mediterranean limpet Patella caerulea (Linnaeus, 1758).</title>
        <authorList>
            <person name="Anh-Thu Weber A."/>
            <person name="Halstead-Nussloch G."/>
        </authorList>
    </citation>
    <scope>NUCLEOTIDE SEQUENCE [LARGE SCALE GENOMIC DNA]</scope>
    <source>
        <strain evidence="7">AATW-2023a</strain>
        <tissue evidence="7">Whole specimen</tissue>
    </source>
</reference>
<evidence type="ECO:0000313" key="7">
    <source>
        <dbReference type="EMBL" id="KAK6185875.1"/>
    </source>
</evidence>
<dbReference type="InterPro" id="IPR000742">
    <property type="entry name" value="EGF"/>
</dbReference>
<evidence type="ECO:0000256" key="2">
    <source>
        <dbReference type="ARBA" id="ARBA00022729"/>
    </source>
</evidence>
<dbReference type="FunFam" id="2.10.25.10:FF:000066">
    <property type="entry name" value="FAT atypical cadherin 4"/>
    <property type="match status" value="1"/>
</dbReference>
<keyword evidence="3" id="KW-0677">Repeat</keyword>
<keyword evidence="4 5" id="KW-1015">Disulfide bond</keyword>
<organism evidence="7 8">
    <name type="scientific">Patella caerulea</name>
    <name type="common">Rayed Mediterranean limpet</name>
    <dbReference type="NCBI Taxonomy" id="87958"/>
    <lineage>
        <taxon>Eukaryota</taxon>
        <taxon>Metazoa</taxon>
        <taxon>Spiralia</taxon>
        <taxon>Lophotrochozoa</taxon>
        <taxon>Mollusca</taxon>
        <taxon>Gastropoda</taxon>
        <taxon>Patellogastropoda</taxon>
        <taxon>Patelloidea</taxon>
        <taxon>Patellidae</taxon>
        <taxon>Patella</taxon>
    </lineage>
</organism>
<feature type="disulfide bond" evidence="5">
    <location>
        <begin position="416"/>
        <end position="425"/>
    </location>
</feature>
<dbReference type="CDD" id="cd00054">
    <property type="entry name" value="EGF_CA"/>
    <property type="match status" value="1"/>
</dbReference>
<evidence type="ECO:0000256" key="1">
    <source>
        <dbReference type="ARBA" id="ARBA00022536"/>
    </source>
</evidence>
<accession>A0AAN8JZ48</accession>
<dbReference type="PROSITE" id="PS50026">
    <property type="entry name" value="EGF_3"/>
    <property type="match status" value="1"/>
</dbReference>
<dbReference type="PANTHER" id="PTHR46534:SF1">
    <property type="entry name" value="IGGFC-BINDING PROTEIN N-TERMINAL DOMAIN-CONTAINING PROTEIN"/>
    <property type="match status" value="1"/>
</dbReference>
<evidence type="ECO:0000313" key="8">
    <source>
        <dbReference type="Proteomes" id="UP001347796"/>
    </source>
</evidence>
<dbReference type="Pfam" id="PF17517">
    <property type="entry name" value="IgGFc_binding"/>
    <property type="match status" value="1"/>
</dbReference>
<dbReference type="InterPro" id="IPR035234">
    <property type="entry name" value="IgGFc-bd_N"/>
</dbReference>
<evidence type="ECO:0000259" key="6">
    <source>
        <dbReference type="PROSITE" id="PS50026"/>
    </source>
</evidence>
<keyword evidence="8" id="KW-1185">Reference proteome</keyword>